<keyword evidence="2 6" id="KW-0396">Initiation factor</keyword>
<evidence type="ECO:0000256" key="3">
    <source>
        <dbReference type="ARBA" id="ARBA00022884"/>
    </source>
</evidence>
<dbReference type="GO" id="GO:0003743">
    <property type="term" value="F:translation initiation factor activity"/>
    <property type="evidence" value="ECO:0007669"/>
    <property type="project" value="UniProtKB-KW"/>
</dbReference>
<dbReference type="GO" id="GO:0005852">
    <property type="term" value="C:eukaryotic translation initiation factor 3 complex"/>
    <property type="evidence" value="ECO:0007669"/>
    <property type="project" value="InterPro"/>
</dbReference>
<organism evidence="6 7">
    <name type="scientific">Artemisia annua</name>
    <name type="common">Sweet wormwood</name>
    <dbReference type="NCBI Taxonomy" id="35608"/>
    <lineage>
        <taxon>Eukaryota</taxon>
        <taxon>Viridiplantae</taxon>
        <taxon>Streptophyta</taxon>
        <taxon>Embryophyta</taxon>
        <taxon>Tracheophyta</taxon>
        <taxon>Spermatophyta</taxon>
        <taxon>Magnoliopsida</taxon>
        <taxon>eudicotyledons</taxon>
        <taxon>Gunneridae</taxon>
        <taxon>Pentapetalae</taxon>
        <taxon>asterids</taxon>
        <taxon>campanulids</taxon>
        <taxon>Asterales</taxon>
        <taxon>Asteraceae</taxon>
        <taxon>Asteroideae</taxon>
        <taxon>Anthemideae</taxon>
        <taxon>Artemisiinae</taxon>
        <taxon>Artemisia</taxon>
    </lineage>
</organism>
<evidence type="ECO:0000313" key="7">
    <source>
        <dbReference type="Proteomes" id="UP000245207"/>
    </source>
</evidence>
<name>A0A2U1LE90_ARTAN</name>
<reference evidence="6 7" key="1">
    <citation type="journal article" date="2018" name="Mol. Plant">
        <title>The genome of Artemisia annua provides insight into the evolution of Asteraceae family and artemisinin biosynthesis.</title>
        <authorList>
            <person name="Shen Q."/>
            <person name="Zhang L."/>
            <person name="Liao Z."/>
            <person name="Wang S."/>
            <person name="Yan T."/>
            <person name="Shi P."/>
            <person name="Liu M."/>
            <person name="Fu X."/>
            <person name="Pan Q."/>
            <person name="Wang Y."/>
            <person name="Lv Z."/>
            <person name="Lu X."/>
            <person name="Zhang F."/>
            <person name="Jiang W."/>
            <person name="Ma Y."/>
            <person name="Chen M."/>
            <person name="Hao X."/>
            <person name="Li L."/>
            <person name="Tang Y."/>
            <person name="Lv G."/>
            <person name="Zhou Y."/>
            <person name="Sun X."/>
            <person name="Brodelius P.E."/>
            <person name="Rose J.K.C."/>
            <person name="Tang K."/>
        </authorList>
    </citation>
    <scope>NUCLEOTIDE SEQUENCE [LARGE SCALE GENOMIC DNA]</scope>
    <source>
        <strain evidence="7">cv. Huhao1</strain>
        <tissue evidence="6">Leaf</tissue>
    </source>
</reference>
<dbReference type="PANTHER" id="PTHR12399">
    <property type="entry name" value="EUKARYOTIC TRANSLATION INITIATION FACTOR 3 SUBUNIT 7"/>
    <property type="match status" value="1"/>
</dbReference>
<evidence type="ECO:0000256" key="1">
    <source>
        <dbReference type="ARBA" id="ARBA00022490"/>
    </source>
</evidence>
<keyword evidence="1" id="KW-0963">Cytoplasm</keyword>
<sequence>MAENFLSKLQVLAVRFSDQPVNVRKIFLSQLFSLALKQAIRKDVESIYASDIGATMTKEEIFKKSTGDTSSRIISGSPTPALTGKSRKSNVYSKRGRDEHPDSTLDQTHRSDSRENIVSVSFIRKLANTNNATVFATDSILSNLMCVRRSVCSWDIVIQRVGNKLFSDKRSLCLRPRMILIVADSKGLAVHSETSKMKREIPKVCWVYLSLLDNLVLASRPKHKDIEDMRATEEVHSQNYMAKAIVKGNKWSSTKWIRVNEYDA</sequence>
<keyword evidence="7" id="KW-1185">Reference proteome</keyword>
<dbReference type="EMBL" id="PKPP01009871">
    <property type="protein sequence ID" value="PWA47303.1"/>
    <property type="molecule type" value="Genomic_DNA"/>
</dbReference>
<evidence type="ECO:0000256" key="2">
    <source>
        <dbReference type="ARBA" id="ARBA00022540"/>
    </source>
</evidence>
<keyword evidence="3" id="KW-0694">RNA-binding</keyword>
<evidence type="ECO:0000256" key="5">
    <source>
        <dbReference type="SAM" id="MobiDB-lite"/>
    </source>
</evidence>
<evidence type="ECO:0000313" key="6">
    <source>
        <dbReference type="EMBL" id="PWA47303.1"/>
    </source>
</evidence>
<dbReference type="GO" id="GO:0003723">
    <property type="term" value="F:RNA binding"/>
    <property type="evidence" value="ECO:0007669"/>
    <property type="project" value="UniProtKB-KW"/>
</dbReference>
<evidence type="ECO:0000256" key="4">
    <source>
        <dbReference type="ARBA" id="ARBA00022917"/>
    </source>
</evidence>
<dbReference type="STRING" id="35608.A0A2U1LE90"/>
<protein>
    <submittedName>
        <fullName evidence="6">Eukaryotic translation initiation factor 3 subunit D</fullName>
    </submittedName>
</protein>
<accession>A0A2U1LE90</accession>
<dbReference type="Pfam" id="PF05091">
    <property type="entry name" value="eIF-3_zeta"/>
    <property type="match status" value="1"/>
</dbReference>
<feature type="compositionally biased region" description="Polar residues" evidence="5">
    <location>
        <begin position="67"/>
        <end position="80"/>
    </location>
</feature>
<gene>
    <name evidence="6" type="ORF">CTI12_AA484460</name>
</gene>
<dbReference type="Proteomes" id="UP000245207">
    <property type="component" value="Unassembled WGS sequence"/>
</dbReference>
<comment type="caution">
    <text evidence="6">The sequence shown here is derived from an EMBL/GenBank/DDBJ whole genome shotgun (WGS) entry which is preliminary data.</text>
</comment>
<feature type="compositionally biased region" description="Basic and acidic residues" evidence="5">
    <location>
        <begin position="95"/>
        <end position="112"/>
    </location>
</feature>
<keyword evidence="4" id="KW-0648">Protein biosynthesis</keyword>
<feature type="region of interest" description="Disordered" evidence="5">
    <location>
        <begin position="67"/>
        <end position="112"/>
    </location>
</feature>
<dbReference type="AlphaFoldDB" id="A0A2U1LE90"/>
<dbReference type="PANTHER" id="PTHR12399:SF3">
    <property type="entry name" value="EUKARYOTIC TRANSLATION INITIATION FACTOR 3 SUBUNIT D"/>
    <property type="match status" value="1"/>
</dbReference>
<proteinExistence type="predicted"/>
<dbReference type="InterPro" id="IPR007783">
    <property type="entry name" value="eIF3d"/>
</dbReference>